<dbReference type="GO" id="GO:0004176">
    <property type="term" value="F:ATP-dependent peptidase activity"/>
    <property type="evidence" value="ECO:0007669"/>
    <property type="project" value="InterPro"/>
</dbReference>
<evidence type="ECO:0000256" key="3">
    <source>
        <dbReference type="ARBA" id="ARBA00022475"/>
    </source>
</evidence>
<dbReference type="NCBIfam" id="NF008004">
    <property type="entry name" value="PRK10733.1"/>
    <property type="match status" value="1"/>
</dbReference>
<protein>
    <recommendedName>
        <fullName evidence="15">ATP-dependent zinc metalloprotease FtsH</fullName>
        <ecNumber evidence="15">3.4.24.-</ecNumber>
    </recommendedName>
</protein>
<evidence type="ECO:0000256" key="16">
    <source>
        <dbReference type="RuleBase" id="RU003651"/>
    </source>
</evidence>
<dbReference type="FunFam" id="3.40.50.300:FF:000001">
    <property type="entry name" value="ATP-dependent zinc metalloprotease FtsH"/>
    <property type="match status" value="1"/>
</dbReference>
<dbReference type="GO" id="GO:0004222">
    <property type="term" value="F:metalloendopeptidase activity"/>
    <property type="evidence" value="ECO:0007669"/>
    <property type="project" value="InterPro"/>
</dbReference>
<feature type="domain" description="AAA+ ATPase" evidence="17">
    <location>
        <begin position="184"/>
        <end position="323"/>
    </location>
</feature>
<evidence type="ECO:0000256" key="10">
    <source>
        <dbReference type="ARBA" id="ARBA00022840"/>
    </source>
</evidence>
<dbReference type="PANTHER" id="PTHR23076">
    <property type="entry name" value="METALLOPROTEASE M41 FTSH"/>
    <property type="match status" value="1"/>
</dbReference>
<evidence type="ECO:0000256" key="13">
    <source>
        <dbReference type="ARBA" id="ARBA00023136"/>
    </source>
</evidence>
<dbReference type="RefSeq" id="WP_009874339.1">
    <property type="nucleotide sequence ID" value="NC_011833.1"/>
</dbReference>
<dbReference type="InterPro" id="IPR005936">
    <property type="entry name" value="FtsH"/>
</dbReference>
<dbReference type="PROSITE" id="PS00674">
    <property type="entry name" value="AAA"/>
    <property type="match status" value="1"/>
</dbReference>
<comment type="function">
    <text evidence="15">Acts as a processive, ATP-dependent zinc metallopeptidase for both cytoplasmic and membrane proteins. Plays a role in the quality control of integral membrane proteins.</text>
</comment>
<evidence type="ECO:0000256" key="2">
    <source>
        <dbReference type="ARBA" id="ARBA00010044"/>
    </source>
</evidence>
<keyword evidence="5 15" id="KW-0812">Transmembrane</keyword>
<dbReference type="GO" id="GO:0030163">
    <property type="term" value="P:protein catabolic process"/>
    <property type="evidence" value="ECO:0007669"/>
    <property type="project" value="UniProtKB-UniRule"/>
</dbReference>
<keyword evidence="9 15" id="KW-0862">Zinc</keyword>
<dbReference type="FunFam" id="3.30.720.210:FF:000001">
    <property type="entry name" value="ATP-dependent zinc metalloprotease FtsH"/>
    <property type="match status" value="1"/>
</dbReference>
<evidence type="ECO:0000256" key="7">
    <source>
        <dbReference type="ARBA" id="ARBA00022741"/>
    </source>
</evidence>
<dbReference type="Gene3D" id="1.10.8.60">
    <property type="match status" value="1"/>
</dbReference>
<comment type="cofactor">
    <cofactor evidence="15">
        <name>Zn(2+)</name>
        <dbReference type="ChEBI" id="CHEBI:29105"/>
    </cofactor>
    <text evidence="15">Binds 1 zinc ion per subunit.</text>
</comment>
<dbReference type="FunFam" id="1.10.8.60:FF:000001">
    <property type="entry name" value="ATP-dependent zinc metalloprotease FtsH"/>
    <property type="match status" value="1"/>
</dbReference>
<evidence type="ECO:0000256" key="8">
    <source>
        <dbReference type="ARBA" id="ARBA00022801"/>
    </source>
</evidence>
<dbReference type="GO" id="GO:0005886">
    <property type="term" value="C:plasma membrane"/>
    <property type="evidence" value="ECO:0007669"/>
    <property type="project" value="UniProtKB-SubCell"/>
</dbReference>
<dbReference type="CDD" id="cd19501">
    <property type="entry name" value="RecA-like_FtsH"/>
    <property type="match status" value="1"/>
</dbReference>
<keyword evidence="8 15" id="KW-0378">Hydrolase</keyword>
<dbReference type="EC" id="3.4.24.-" evidence="15"/>
<accession>A0A7U3YAD8</accession>
<keyword evidence="13 15" id="KW-0472">Membrane</keyword>
<dbReference type="InterPro" id="IPR003593">
    <property type="entry name" value="AAA+_ATPase"/>
</dbReference>
<dbReference type="InterPro" id="IPR000642">
    <property type="entry name" value="Peptidase_M41"/>
</dbReference>
<keyword evidence="18" id="KW-0131">Cell cycle</keyword>
<dbReference type="GO" id="GO:0006508">
    <property type="term" value="P:proteolysis"/>
    <property type="evidence" value="ECO:0007669"/>
    <property type="project" value="UniProtKB-KW"/>
</dbReference>
<feature type="binding site" evidence="15">
    <location>
        <position position="492"/>
    </location>
    <ligand>
        <name>Zn(2+)</name>
        <dbReference type="ChEBI" id="CHEBI:29105"/>
        <note>catalytic</note>
    </ligand>
</feature>
<evidence type="ECO:0000259" key="17">
    <source>
        <dbReference type="SMART" id="SM00382"/>
    </source>
</evidence>
<dbReference type="Pfam" id="PF01434">
    <property type="entry name" value="Peptidase_M41"/>
    <property type="match status" value="1"/>
</dbReference>
<sequence>MVKNLIFWLVITVVLMSIFQNFNTNDVNNHKVDYSTFLSEVNQDQIREAYINGRMISVTKKDSSKYTTYIPINDPKLLDNLLVKRVKIIGAIPEEPSLFISILISWFPMLLLIGVWIFFMRQMQMGGGKGAMSFGKSKARMLSEDQIQTTFADVAGCDEAKEEVSELVEYLKEPSRFQKLGGKIPKGILMVGPPGTGKTLLAKAIAGEAKVPFFTISGSDFVEMFVGVGASRVRDMFEHSRKSAPCIIFIDEIDAVGRQRGAGLGGGHDEREQTLNQMLVEMDGFDGNEGIILIAATNRPDVLDPALLRPGRFDRQVIVALPDIRGREQILKVHMRKVPLSKDVDPMIIARGTPGFSGADLANLVNEAALFAARLDKRVVSMLEFERAKDKMIMGSERRSMVMSDFQKESTAYHEAGHVIIGRLVPDHDPAHKVTIIPRGRALGVTFFLPESDTLSISRQKLESQISTLYGGRLAEEIIYGAKNVSTGAYNDIKIATRLAKNMVTQWGFSEKLGPLLYAEEEGEIFLGRSVAKAKHMSDETARIIDEEVKLLIEINYSRARNILNENIDILHAMKEALIKYETIDAFQIDDLMKRREVRQPKGWIETDTNK</sequence>
<evidence type="ECO:0000256" key="1">
    <source>
        <dbReference type="ARBA" id="ARBA00004370"/>
    </source>
</evidence>
<dbReference type="InterPro" id="IPR037219">
    <property type="entry name" value="Peptidase_M41-like"/>
</dbReference>
<dbReference type="Pfam" id="PF06480">
    <property type="entry name" value="FtsH_ext"/>
    <property type="match status" value="1"/>
</dbReference>
<dbReference type="GO" id="GO:0016887">
    <property type="term" value="F:ATP hydrolysis activity"/>
    <property type="evidence" value="ECO:0007669"/>
    <property type="project" value="UniProtKB-UniRule"/>
</dbReference>
<evidence type="ECO:0000256" key="11">
    <source>
        <dbReference type="ARBA" id="ARBA00022989"/>
    </source>
</evidence>
<dbReference type="Pfam" id="PF00004">
    <property type="entry name" value="AAA"/>
    <property type="match status" value="1"/>
</dbReference>
<evidence type="ECO:0000256" key="6">
    <source>
        <dbReference type="ARBA" id="ARBA00022723"/>
    </source>
</evidence>
<dbReference type="InterPro" id="IPR027417">
    <property type="entry name" value="P-loop_NTPase"/>
</dbReference>
<dbReference type="InterPro" id="IPR003959">
    <property type="entry name" value="ATPase_AAA_core"/>
</dbReference>
<dbReference type="KEGG" id="bap:BUAP5A_375"/>
<dbReference type="Proteomes" id="UP000006904">
    <property type="component" value="Chromosome"/>
</dbReference>
<dbReference type="SMART" id="SM00382">
    <property type="entry name" value="AAA"/>
    <property type="match status" value="1"/>
</dbReference>
<keyword evidence="4 15" id="KW-0645">Protease</keyword>
<dbReference type="NCBIfam" id="TIGR01241">
    <property type="entry name" value="FtsH_fam"/>
    <property type="match status" value="1"/>
</dbReference>
<evidence type="ECO:0000313" key="18">
    <source>
        <dbReference type="EMBL" id="ACL30737.1"/>
    </source>
</evidence>
<dbReference type="InterPro" id="IPR041569">
    <property type="entry name" value="AAA_lid_3"/>
</dbReference>
<dbReference type="PANTHER" id="PTHR23076:SF97">
    <property type="entry name" value="ATP-DEPENDENT ZINC METALLOPROTEASE YME1L1"/>
    <property type="match status" value="1"/>
</dbReference>
<dbReference type="InterPro" id="IPR003960">
    <property type="entry name" value="ATPase_AAA_CS"/>
</dbReference>
<evidence type="ECO:0000256" key="14">
    <source>
        <dbReference type="ARBA" id="ARBA00061570"/>
    </source>
</evidence>
<keyword evidence="15" id="KW-0997">Cell inner membrane</keyword>
<dbReference type="HAMAP" id="MF_01458">
    <property type="entry name" value="FtsH"/>
    <property type="match status" value="1"/>
</dbReference>
<feature type="transmembrane region" description="Helical" evidence="15">
    <location>
        <begin position="98"/>
        <end position="119"/>
    </location>
</feature>
<comment type="similarity">
    <text evidence="14 15">In the central section; belongs to the AAA ATPase family.</text>
</comment>
<feature type="transmembrane region" description="Helical" evidence="15">
    <location>
        <begin position="5"/>
        <end position="22"/>
    </location>
</feature>
<proteinExistence type="inferred from homology"/>
<dbReference type="AlphaFoldDB" id="A0A7U3YAD8"/>
<evidence type="ECO:0000256" key="12">
    <source>
        <dbReference type="ARBA" id="ARBA00023049"/>
    </source>
</evidence>
<feature type="binding site" evidence="15">
    <location>
        <begin position="192"/>
        <end position="199"/>
    </location>
    <ligand>
        <name>ATP</name>
        <dbReference type="ChEBI" id="CHEBI:30616"/>
    </ligand>
</feature>
<dbReference type="Pfam" id="PF17862">
    <property type="entry name" value="AAA_lid_3"/>
    <property type="match status" value="1"/>
</dbReference>
<keyword evidence="7 15" id="KW-0547">Nucleotide-binding</keyword>
<gene>
    <name evidence="18" type="primary">hflB</name>
    <name evidence="15" type="synonym">ftsH</name>
    <name evidence="18" type="ordered locus">BUAP5A_375</name>
</gene>
<organism evidence="18 19">
    <name type="scientific">Buchnera aphidicola subsp. Acyrthosiphon pisum (strain 5A)</name>
    <dbReference type="NCBI Taxonomy" id="563178"/>
    <lineage>
        <taxon>Bacteria</taxon>
        <taxon>Pseudomonadati</taxon>
        <taxon>Pseudomonadota</taxon>
        <taxon>Gammaproteobacteria</taxon>
        <taxon>Enterobacterales</taxon>
        <taxon>Erwiniaceae</taxon>
        <taxon>Buchnera</taxon>
    </lineage>
</organism>
<dbReference type="SUPFAM" id="SSF140990">
    <property type="entry name" value="FtsH protease domain-like"/>
    <property type="match status" value="1"/>
</dbReference>
<keyword evidence="12 15" id="KW-0482">Metalloprotease</keyword>
<dbReference type="Gene3D" id="3.40.50.300">
    <property type="entry name" value="P-loop containing nucleotide triphosphate hydrolases"/>
    <property type="match status" value="1"/>
</dbReference>
<comment type="subcellular location">
    <subcellularLocation>
        <location evidence="15">Cell inner membrane</location>
        <topology evidence="15">Multi-pass membrane protein</topology>
        <orientation evidence="15">Cytoplasmic side</orientation>
    </subcellularLocation>
    <subcellularLocation>
        <location evidence="1">Membrane</location>
    </subcellularLocation>
</comment>
<dbReference type="GO" id="GO:0008270">
    <property type="term" value="F:zinc ion binding"/>
    <property type="evidence" value="ECO:0007669"/>
    <property type="project" value="UniProtKB-UniRule"/>
</dbReference>
<dbReference type="Gene3D" id="1.20.58.760">
    <property type="entry name" value="Peptidase M41"/>
    <property type="match status" value="1"/>
</dbReference>
<dbReference type="GO" id="GO:0051301">
    <property type="term" value="P:cell division"/>
    <property type="evidence" value="ECO:0007669"/>
    <property type="project" value="UniProtKB-KW"/>
</dbReference>
<keyword evidence="18" id="KW-0132">Cell division</keyword>
<feature type="binding site" evidence="15">
    <location>
        <position position="414"/>
    </location>
    <ligand>
        <name>Zn(2+)</name>
        <dbReference type="ChEBI" id="CHEBI:29105"/>
        <note>catalytic</note>
    </ligand>
</feature>
<evidence type="ECO:0000256" key="5">
    <source>
        <dbReference type="ARBA" id="ARBA00022692"/>
    </source>
</evidence>
<dbReference type="OrthoDB" id="9809379at2"/>
<comment type="similarity">
    <text evidence="16">Belongs to the AAA ATPase family.</text>
</comment>
<keyword evidence="3 15" id="KW-1003">Cell membrane</keyword>
<comment type="similarity">
    <text evidence="2 15">In the C-terminal section; belongs to the peptidase M41 family.</text>
</comment>
<feature type="active site" evidence="15">
    <location>
        <position position="415"/>
    </location>
</feature>
<evidence type="ECO:0000256" key="4">
    <source>
        <dbReference type="ARBA" id="ARBA00022670"/>
    </source>
</evidence>
<dbReference type="InterPro" id="IPR011546">
    <property type="entry name" value="Pept_M41_FtsH_extracell"/>
</dbReference>
<evidence type="ECO:0000256" key="15">
    <source>
        <dbReference type="HAMAP-Rule" id="MF_01458"/>
    </source>
</evidence>
<keyword evidence="11 15" id="KW-1133">Transmembrane helix</keyword>
<evidence type="ECO:0000313" key="19">
    <source>
        <dbReference type="Proteomes" id="UP000006904"/>
    </source>
</evidence>
<dbReference type="EMBL" id="CP001161">
    <property type="protein sequence ID" value="ACL30737.1"/>
    <property type="molecule type" value="Genomic_DNA"/>
</dbReference>
<reference evidence="18 19" key="1">
    <citation type="journal article" date="2009" name="Science">
        <title>The dynamics and time scale of ongoing genomic erosion in symbiotic bacteria.</title>
        <authorList>
            <person name="Moran N.A."/>
            <person name="McLaughlin H.J."/>
            <person name="Sorek R."/>
        </authorList>
    </citation>
    <scope>NUCLEOTIDE SEQUENCE [LARGE SCALE GENOMIC DNA]</scope>
    <source>
        <strain evidence="18 19">5A</strain>
    </source>
</reference>
<dbReference type="SUPFAM" id="SSF52540">
    <property type="entry name" value="P-loop containing nucleoside triphosphate hydrolases"/>
    <property type="match status" value="1"/>
</dbReference>
<name>A0A7U3YAD8_BUCA5</name>
<comment type="subunit">
    <text evidence="15">Homohexamer.</text>
</comment>
<dbReference type="FunFam" id="1.20.58.760:FF:000001">
    <property type="entry name" value="ATP-dependent zinc metalloprotease FtsH"/>
    <property type="match status" value="1"/>
</dbReference>
<evidence type="ECO:0000256" key="9">
    <source>
        <dbReference type="ARBA" id="ARBA00022833"/>
    </source>
</evidence>
<keyword evidence="10 15" id="KW-0067">ATP-binding</keyword>
<keyword evidence="6 15" id="KW-0479">Metal-binding</keyword>
<dbReference type="GO" id="GO:0005524">
    <property type="term" value="F:ATP binding"/>
    <property type="evidence" value="ECO:0007669"/>
    <property type="project" value="UniProtKB-UniRule"/>
</dbReference>
<feature type="binding site" evidence="15">
    <location>
        <position position="418"/>
    </location>
    <ligand>
        <name>Zn(2+)</name>
        <dbReference type="ChEBI" id="CHEBI:29105"/>
        <note>catalytic</note>
    </ligand>
</feature>
<dbReference type="Gene3D" id="3.30.720.210">
    <property type="match status" value="1"/>
</dbReference>